<accession>A0A8S1LE55</accession>
<organism evidence="1 2">
    <name type="scientific">Paramecium sonneborni</name>
    <dbReference type="NCBI Taxonomy" id="65129"/>
    <lineage>
        <taxon>Eukaryota</taxon>
        <taxon>Sar</taxon>
        <taxon>Alveolata</taxon>
        <taxon>Ciliophora</taxon>
        <taxon>Intramacronucleata</taxon>
        <taxon>Oligohymenophorea</taxon>
        <taxon>Peniculida</taxon>
        <taxon>Parameciidae</taxon>
        <taxon>Paramecium</taxon>
    </lineage>
</organism>
<dbReference type="Proteomes" id="UP000692954">
    <property type="component" value="Unassembled WGS sequence"/>
</dbReference>
<dbReference type="AlphaFoldDB" id="A0A8S1LE55"/>
<dbReference type="OrthoDB" id="291528at2759"/>
<name>A0A8S1LE55_9CILI</name>
<keyword evidence="2" id="KW-1185">Reference proteome</keyword>
<dbReference type="EMBL" id="CAJJDN010000019">
    <property type="protein sequence ID" value="CAD8064791.1"/>
    <property type="molecule type" value="Genomic_DNA"/>
</dbReference>
<proteinExistence type="predicted"/>
<evidence type="ECO:0000313" key="2">
    <source>
        <dbReference type="Proteomes" id="UP000692954"/>
    </source>
</evidence>
<comment type="caution">
    <text evidence="1">The sequence shown here is derived from an EMBL/GenBank/DDBJ whole genome shotgun (WGS) entry which is preliminary data.</text>
</comment>
<protein>
    <submittedName>
        <fullName evidence="1">Uncharacterized protein</fullName>
    </submittedName>
</protein>
<gene>
    <name evidence="1" type="ORF">PSON_ATCC_30995.1.T0190294</name>
</gene>
<reference evidence="1" key="1">
    <citation type="submission" date="2021-01" db="EMBL/GenBank/DDBJ databases">
        <authorList>
            <consortium name="Genoscope - CEA"/>
            <person name="William W."/>
        </authorList>
    </citation>
    <scope>NUCLEOTIDE SEQUENCE</scope>
</reference>
<sequence>MADELAEFYKEVLKLISHLCFENKITEDQKSEFKKLIMEDEEFVAQLKEEYDIEGLNGLENIIVGDSISNSSFRDLMDFNQDKRKRSQSLTIQTDSSD</sequence>
<evidence type="ECO:0000313" key="1">
    <source>
        <dbReference type="EMBL" id="CAD8064791.1"/>
    </source>
</evidence>